<evidence type="ECO:0000256" key="2">
    <source>
        <dbReference type="ARBA" id="ARBA00022692"/>
    </source>
</evidence>
<proteinExistence type="predicted"/>
<dbReference type="Proteomes" id="UP000289340">
    <property type="component" value="Chromosome 10"/>
</dbReference>
<dbReference type="PANTHER" id="PTHR47666">
    <property type="entry name" value="PROTEIN VASCULAR ASSOCIATED DEATH 1, CHLOROPLASTIC"/>
    <property type="match status" value="1"/>
</dbReference>
<evidence type="ECO:0000256" key="4">
    <source>
        <dbReference type="ARBA" id="ARBA00023136"/>
    </source>
</evidence>
<feature type="transmembrane region" description="Helical" evidence="6">
    <location>
        <begin position="528"/>
        <end position="551"/>
    </location>
</feature>
<dbReference type="Gene3D" id="2.30.29.30">
    <property type="entry name" value="Pleckstrin-homology domain (PH domain)/Phosphotyrosine-binding domain (PTB)"/>
    <property type="match status" value="1"/>
</dbReference>
<feature type="compositionally biased region" description="Basic and acidic residues" evidence="5">
    <location>
        <begin position="457"/>
        <end position="468"/>
    </location>
</feature>
<dbReference type="EMBL" id="QZWG01000010">
    <property type="protein sequence ID" value="RZB86852.1"/>
    <property type="molecule type" value="Genomic_DNA"/>
</dbReference>
<gene>
    <name evidence="8" type="ORF">D0Y65_026803</name>
</gene>
<sequence length="620" mass="70623">MASTVVAAAARSDVPPRQPVVDPSPSSSPDNAANRSDSFSSSPNHFSDAEIQLQTPDVLKSEEYRQLFRLPQEEVLIEDFNCALQENLLIQGHMYLFVNFICFYSNIFGYETKKIIPFPEVTSVRRAKTAGLFPNAIEILAGNKKYFFASFLSRDEAFRIINEGWSRQGNGAIAIMEQKESMSESSSQENGFVAVENVKSSDITDNGSLSTDLSKDTTLTSIVGDDPVSTADSEKQCNVKQVAEPELNNDAPSAASVSWKWNEEDIDAPSILEAYTCVADSVFPMKVEDFFRYLFSDDALNFLESFRQKCGDKDFRCSPWHPQEKFGYARELSFQHPIKIYLGAKFGGCHEVQKFRVYRNSHLVIETSQEVSDVPYADYFRVEGLWSVERDKDESKECCTLRVYVNVAFSKKTIWKGKIIQSTIEECRDAYATWINMAHEMLKQKNLEKQAQNGEINLDREVKTRESSEGSPEQSNPTKILATSNAFDAATHNVGSHLQGNFIEPSSVSLFKEFMTKFRSSLRSHSNLSLLLITIVALIFFIQQFSILVLLARPQHIHMNTPVDIMNRMNNEVTRSPSDIAWLEKRIHHLKDEMYMVESRLERMRYEHLLLKKQLKDLEH</sequence>
<evidence type="ECO:0000256" key="1">
    <source>
        <dbReference type="ARBA" id="ARBA00004167"/>
    </source>
</evidence>
<evidence type="ECO:0000256" key="3">
    <source>
        <dbReference type="ARBA" id="ARBA00022989"/>
    </source>
</evidence>
<feature type="compositionally biased region" description="Low complexity" evidence="5">
    <location>
        <begin position="11"/>
        <end position="46"/>
    </location>
</feature>
<dbReference type="InterPro" id="IPR031968">
    <property type="entry name" value="VASt"/>
</dbReference>
<accession>A0A445ILD1</accession>
<evidence type="ECO:0000313" key="9">
    <source>
        <dbReference type="Proteomes" id="UP000289340"/>
    </source>
</evidence>
<evidence type="ECO:0000259" key="7">
    <source>
        <dbReference type="PROSITE" id="PS51778"/>
    </source>
</evidence>
<comment type="caution">
    <text evidence="8">The sequence shown here is derived from an EMBL/GenBank/DDBJ whole genome shotgun (WGS) entry which is preliminary data.</text>
</comment>
<dbReference type="GO" id="GO:0016020">
    <property type="term" value="C:membrane"/>
    <property type="evidence" value="ECO:0007669"/>
    <property type="project" value="UniProtKB-SubCell"/>
</dbReference>
<dbReference type="FunFam" id="2.30.29.30:FF:000008">
    <property type="entry name" value="GRAM domain containing 1B"/>
    <property type="match status" value="1"/>
</dbReference>
<evidence type="ECO:0000256" key="5">
    <source>
        <dbReference type="SAM" id="MobiDB-lite"/>
    </source>
</evidence>
<dbReference type="InterPro" id="IPR011993">
    <property type="entry name" value="PH-like_dom_sf"/>
</dbReference>
<dbReference type="GO" id="GO:0043069">
    <property type="term" value="P:negative regulation of programmed cell death"/>
    <property type="evidence" value="ECO:0007669"/>
    <property type="project" value="TreeGrafter"/>
</dbReference>
<feature type="compositionally biased region" description="Polar residues" evidence="5">
    <location>
        <begin position="469"/>
        <end position="478"/>
    </location>
</feature>
<keyword evidence="2 6" id="KW-0812">Transmembrane</keyword>
<keyword evidence="3 6" id="KW-1133">Transmembrane helix</keyword>
<feature type="domain" description="VASt" evidence="7">
    <location>
        <begin position="274"/>
        <end position="446"/>
    </location>
</feature>
<dbReference type="CDD" id="cd13220">
    <property type="entry name" value="PH-GRAM_GRAMDC"/>
    <property type="match status" value="1"/>
</dbReference>
<dbReference type="PROSITE" id="PS51778">
    <property type="entry name" value="VAST"/>
    <property type="match status" value="1"/>
</dbReference>
<dbReference type="PANTHER" id="PTHR47666:SF1">
    <property type="entry name" value="PROTEIN VASCULAR ASSOCIATED DEATH 1, CHLOROPLASTIC"/>
    <property type="match status" value="1"/>
</dbReference>
<feature type="region of interest" description="Disordered" evidence="5">
    <location>
        <begin position="1"/>
        <end position="46"/>
    </location>
</feature>
<keyword evidence="9" id="KW-1185">Reference proteome</keyword>
<dbReference type="Pfam" id="PF02893">
    <property type="entry name" value="GRAM"/>
    <property type="match status" value="1"/>
</dbReference>
<reference evidence="8 9" key="1">
    <citation type="submission" date="2018-09" db="EMBL/GenBank/DDBJ databases">
        <title>A high-quality reference genome of wild soybean provides a powerful tool to mine soybean genomes.</title>
        <authorList>
            <person name="Xie M."/>
            <person name="Chung C.Y.L."/>
            <person name="Li M.-W."/>
            <person name="Wong F.-L."/>
            <person name="Chan T.-F."/>
            <person name="Lam H.-M."/>
        </authorList>
    </citation>
    <scope>NUCLEOTIDE SEQUENCE [LARGE SCALE GENOMIC DNA]</scope>
    <source>
        <strain evidence="9">cv. W05</strain>
        <tissue evidence="8">Hypocotyl of etiolated seedlings</tissue>
    </source>
</reference>
<dbReference type="AlphaFoldDB" id="A0A445ILD1"/>
<evidence type="ECO:0000313" key="8">
    <source>
        <dbReference type="EMBL" id="RZB86852.1"/>
    </source>
</evidence>
<dbReference type="Pfam" id="PF16016">
    <property type="entry name" value="VASt"/>
    <property type="match status" value="1"/>
</dbReference>
<dbReference type="Gramene" id="XM_028328472.1">
    <property type="protein sequence ID" value="XP_028184273.1"/>
    <property type="gene ID" value="LOC114371070"/>
</dbReference>
<feature type="region of interest" description="Disordered" evidence="5">
    <location>
        <begin position="453"/>
        <end position="478"/>
    </location>
</feature>
<organism evidence="8 9">
    <name type="scientific">Glycine soja</name>
    <name type="common">Wild soybean</name>
    <dbReference type="NCBI Taxonomy" id="3848"/>
    <lineage>
        <taxon>Eukaryota</taxon>
        <taxon>Viridiplantae</taxon>
        <taxon>Streptophyta</taxon>
        <taxon>Embryophyta</taxon>
        <taxon>Tracheophyta</taxon>
        <taxon>Spermatophyta</taxon>
        <taxon>Magnoliopsida</taxon>
        <taxon>eudicotyledons</taxon>
        <taxon>Gunneridae</taxon>
        <taxon>Pentapetalae</taxon>
        <taxon>rosids</taxon>
        <taxon>fabids</taxon>
        <taxon>Fabales</taxon>
        <taxon>Fabaceae</taxon>
        <taxon>Papilionoideae</taxon>
        <taxon>50 kb inversion clade</taxon>
        <taxon>NPAAA clade</taxon>
        <taxon>indigoferoid/millettioid clade</taxon>
        <taxon>Phaseoleae</taxon>
        <taxon>Glycine</taxon>
        <taxon>Glycine subgen. Soja</taxon>
    </lineage>
</organism>
<comment type="subcellular location">
    <subcellularLocation>
        <location evidence="1">Membrane</location>
        <topology evidence="1">Single-pass membrane protein</topology>
    </subcellularLocation>
</comment>
<keyword evidence="4 6" id="KW-0472">Membrane</keyword>
<dbReference type="SMART" id="SM00568">
    <property type="entry name" value="GRAM"/>
    <property type="match status" value="1"/>
</dbReference>
<protein>
    <submittedName>
        <fullName evidence="8">Protein VASCULAR ASSOCIATED DEATH 1, chloroplastic isoform A</fullName>
    </submittedName>
</protein>
<name>A0A445ILD1_GLYSO</name>
<dbReference type="InterPro" id="IPR004182">
    <property type="entry name" value="GRAM"/>
</dbReference>
<evidence type="ECO:0000256" key="6">
    <source>
        <dbReference type="SAM" id="Phobius"/>
    </source>
</evidence>